<keyword evidence="4" id="KW-0378">Hydrolase</keyword>
<organism evidence="10 11">
    <name type="scientific">Recurvomyces mirabilis</name>
    <dbReference type="NCBI Taxonomy" id="574656"/>
    <lineage>
        <taxon>Eukaryota</taxon>
        <taxon>Fungi</taxon>
        <taxon>Dikarya</taxon>
        <taxon>Ascomycota</taxon>
        <taxon>Pezizomycotina</taxon>
        <taxon>Dothideomycetes</taxon>
        <taxon>Dothideomycetidae</taxon>
        <taxon>Mycosphaerellales</taxon>
        <taxon>Teratosphaeriaceae</taxon>
        <taxon>Recurvomyces</taxon>
    </lineage>
</organism>
<keyword evidence="6 8" id="KW-0472">Membrane</keyword>
<feature type="transmembrane region" description="Helical" evidence="8">
    <location>
        <begin position="503"/>
        <end position="525"/>
    </location>
</feature>
<keyword evidence="5 8" id="KW-1133">Transmembrane helix</keyword>
<dbReference type="GO" id="GO:0016020">
    <property type="term" value="C:membrane"/>
    <property type="evidence" value="ECO:0007669"/>
    <property type="project" value="UniProtKB-SubCell"/>
</dbReference>
<evidence type="ECO:0000313" key="10">
    <source>
        <dbReference type="EMBL" id="KAK3672556.1"/>
    </source>
</evidence>
<dbReference type="Proteomes" id="UP001274830">
    <property type="component" value="Unassembled WGS sequence"/>
</dbReference>
<feature type="region of interest" description="Disordered" evidence="7">
    <location>
        <begin position="67"/>
        <end position="87"/>
    </location>
</feature>
<evidence type="ECO:0000256" key="1">
    <source>
        <dbReference type="ARBA" id="ARBA00004141"/>
    </source>
</evidence>
<dbReference type="GO" id="GO:0006465">
    <property type="term" value="P:signal peptide processing"/>
    <property type="evidence" value="ECO:0007669"/>
    <property type="project" value="TreeGrafter"/>
</dbReference>
<dbReference type="Gene3D" id="1.20.1540.10">
    <property type="entry name" value="Rhomboid-like"/>
    <property type="match status" value="1"/>
</dbReference>
<feature type="transmembrane region" description="Helical" evidence="8">
    <location>
        <begin position="425"/>
        <end position="443"/>
    </location>
</feature>
<dbReference type="AlphaFoldDB" id="A0AAE0WG30"/>
<feature type="domain" description="Peptidase S54 rhomboid" evidence="9">
    <location>
        <begin position="468"/>
        <end position="610"/>
    </location>
</feature>
<keyword evidence="3 8" id="KW-0812">Transmembrane</keyword>
<protein>
    <recommendedName>
        <fullName evidence="9">Peptidase S54 rhomboid domain-containing protein</fullName>
    </recommendedName>
</protein>
<dbReference type="SUPFAM" id="SSF144091">
    <property type="entry name" value="Rhomboid-like"/>
    <property type="match status" value="1"/>
</dbReference>
<feature type="compositionally biased region" description="Basic and acidic residues" evidence="7">
    <location>
        <begin position="288"/>
        <end position="299"/>
    </location>
</feature>
<reference evidence="10" key="1">
    <citation type="submission" date="2023-07" db="EMBL/GenBank/DDBJ databases">
        <title>Black Yeasts Isolated from many extreme environments.</title>
        <authorList>
            <person name="Coleine C."/>
            <person name="Stajich J.E."/>
            <person name="Selbmann L."/>
        </authorList>
    </citation>
    <scope>NUCLEOTIDE SEQUENCE</scope>
    <source>
        <strain evidence="10">CCFEE 5485</strain>
    </source>
</reference>
<sequence>MNNVWTTIALRAPCARRQQTKPLRELFNGYARSRRSISHSYSPVAPCGRTAQTSTWHMRQIQRTSAFSTTASVSARVRPPPPAKFDPDVARRLDEAEARTRAERKVGREQAEALSTLRPVDTNASYTEGVIAEDEDEGKITWRDYDPEGGMPLPNGELHGSKLQQVFDSNAINIDTGNYILSVLHWRRMSGALIDSGIDFPQGSGVSRDTALRGLQYIRSLDPAFDEQAAGARWAEEEGLRLQEEIQERARSLGIYKQDKDAEYYEGEEMDQGTPEGRERQGTSVLRTHREEREAAHEAEQAKKEAQALRDEATALHTQRGPLELAGGVQPPVALTTTGPSGVLFGSGPRTAWLPATVERKPWVKYYEDSANLLKDNVLPSLSTPRRLAPAFLLLLTTLYAANFLSQNYTPPPTSARLWPDTPPAVSTLTAVTVVLGTFFLLGRLPPFWRTLNKYFTIVPASPNPVSILGYTLRHDTLSHLAVNTFVLWTFGLTLHEDVGRGTFLAILLASGAVGGFTSLTANVLRKNWNTYAFGVSSAAFGVVTAACTLRPNGTLQINGVGEIPFAAWVLALLLGAADIVALRFGLRAGTDHWGHLGGMGAGVIAALGLRMRLAANKADKEMAEPQMMRAYALPAGDSRETESRRA</sequence>
<evidence type="ECO:0000256" key="3">
    <source>
        <dbReference type="ARBA" id="ARBA00022692"/>
    </source>
</evidence>
<feature type="transmembrane region" description="Helical" evidence="8">
    <location>
        <begin position="593"/>
        <end position="610"/>
    </location>
</feature>
<evidence type="ECO:0000256" key="2">
    <source>
        <dbReference type="ARBA" id="ARBA00009045"/>
    </source>
</evidence>
<accession>A0AAE0WG30</accession>
<evidence type="ECO:0000256" key="6">
    <source>
        <dbReference type="ARBA" id="ARBA00023136"/>
    </source>
</evidence>
<feature type="transmembrane region" description="Helical" evidence="8">
    <location>
        <begin position="388"/>
        <end position="405"/>
    </location>
</feature>
<dbReference type="PANTHER" id="PTHR43731:SF14">
    <property type="entry name" value="PRESENILIN-ASSOCIATED RHOMBOID-LIKE PROTEIN, MITOCHONDRIAL"/>
    <property type="match status" value="1"/>
</dbReference>
<evidence type="ECO:0000259" key="9">
    <source>
        <dbReference type="Pfam" id="PF01694"/>
    </source>
</evidence>
<comment type="similarity">
    <text evidence="2">Belongs to the peptidase S54 family.</text>
</comment>
<comment type="caution">
    <text evidence="10">The sequence shown here is derived from an EMBL/GenBank/DDBJ whole genome shotgun (WGS) entry which is preliminary data.</text>
</comment>
<dbReference type="InterPro" id="IPR022764">
    <property type="entry name" value="Peptidase_S54_rhomboid_dom"/>
</dbReference>
<feature type="transmembrane region" description="Helical" evidence="8">
    <location>
        <begin position="531"/>
        <end position="552"/>
    </location>
</feature>
<evidence type="ECO:0000313" key="11">
    <source>
        <dbReference type="Proteomes" id="UP001274830"/>
    </source>
</evidence>
<evidence type="ECO:0000256" key="8">
    <source>
        <dbReference type="SAM" id="Phobius"/>
    </source>
</evidence>
<proteinExistence type="inferred from homology"/>
<comment type="subcellular location">
    <subcellularLocation>
        <location evidence="1">Membrane</location>
        <topology evidence="1">Multi-pass membrane protein</topology>
    </subcellularLocation>
</comment>
<evidence type="ECO:0000256" key="4">
    <source>
        <dbReference type="ARBA" id="ARBA00022801"/>
    </source>
</evidence>
<evidence type="ECO:0000256" key="5">
    <source>
        <dbReference type="ARBA" id="ARBA00022989"/>
    </source>
</evidence>
<evidence type="ECO:0000256" key="7">
    <source>
        <dbReference type="SAM" id="MobiDB-lite"/>
    </source>
</evidence>
<dbReference type="GO" id="GO:0004252">
    <property type="term" value="F:serine-type endopeptidase activity"/>
    <property type="evidence" value="ECO:0007669"/>
    <property type="project" value="InterPro"/>
</dbReference>
<dbReference type="InterPro" id="IPR050925">
    <property type="entry name" value="Rhomboid_protease_S54"/>
</dbReference>
<dbReference type="Pfam" id="PF01694">
    <property type="entry name" value="Rhomboid"/>
    <property type="match status" value="1"/>
</dbReference>
<feature type="region of interest" description="Disordered" evidence="7">
    <location>
        <begin position="267"/>
        <end position="299"/>
    </location>
</feature>
<dbReference type="PANTHER" id="PTHR43731">
    <property type="entry name" value="RHOMBOID PROTEASE"/>
    <property type="match status" value="1"/>
</dbReference>
<dbReference type="InterPro" id="IPR035952">
    <property type="entry name" value="Rhomboid-like_sf"/>
</dbReference>
<feature type="transmembrane region" description="Helical" evidence="8">
    <location>
        <begin position="564"/>
        <end position="587"/>
    </location>
</feature>
<dbReference type="EMBL" id="JAUTXT010000032">
    <property type="protein sequence ID" value="KAK3672556.1"/>
    <property type="molecule type" value="Genomic_DNA"/>
</dbReference>
<gene>
    <name evidence="10" type="ORF">LTR78_007607</name>
</gene>
<keyword evidence="11" id="KW-1185">Reference proteome</keyword>
<name>A0AAE0WG30_9PEZI</name>